<organism evidence="1 2">
    <name type="scientific">Phytophthora cactorum</name>
    <dbReference type="NCBI Taxonomy" id="29920"/>
    <lineage>
        <taxon>Eukaryota</taxon>
        <taxon>Sar</taxon>
        <taxon>Stramenopiles</taxon>
        <taxon>Oomycota</taxon>
        <taxon>Peronosporomycetes</taxon>
        <taxon>Peronosporales</taxon>
        <taxon>Peronosporaceae</taxon>
        <taxon>Phytophthora</taxon>
    </lineage>
</organism>
<accession>A0A8T1DQS8</accession>
<comment type="caution">
    <text evidence="1">The sequence shown here is derived from an EMBL/GenBank/DDBJ whole genome shotgun (WGS) entry which is preliminary data.</text>
</comment>
<name>A0A8T1DQS8_9STRA</name>
<proteinExistence type="predicted"/>
<dbReference type="Proteomes" id="UP000736787">
    <property type="component" value="Unassembled WGS sequence"/>
</dbReference>
<protein>
    <submittedName>
        <fullName evidence="1">Uncharacterized protein</fullName>
    </submittedName>
</protein>
<dbReference type="AlphaFoldDB" id="A0A8T1DQS8"/>
<evidence type="ECO:0000313" key="1">
    <source>
        <dbReference type="EMBL" id="KAG2943654.1"/>
    </source>
</evidence>
<sequence>MRRDANESPRVLLAICAAEAYVRQLLMIFVEAQMCDGNESHRRHAAEFLSSVSVAVVAAATVEDRVGVRRVRRVRRSRDTQIRYTRCARIR</sequence>
<gene>
    <name evidence="1" type="ORF">PC117_g9384</name>
</gene>
<reference evidence="1" key="1">
    <citation type="submission" date="2018-10" db="EMBL/GenBank/DDBJ databases">
        <title>Effector identification in a new, highly contiguous assembly of the strawberry crown rot pathogen Phytophthora cactorum.</title>
        <authorList>
            <person name="Armitage A.D."/>
            <person name="Nellist C.F."/>
            <person name="Bates H."/>
            <person name="Vickerstaff R.J."/>
            <person name="Harrison R.J."/>
        </authorList>
    </citation>
    <scope>NUCLEOTIDE SEQUENCE</scope>
    <source>
        <strain evidence="1">4040</strain>
    </source>
</reference>
<dbReference type="EMBL" id="RCMK01000214">
    <property type="protein sequence ID" value="KAG2943654.1"/>
    <property type="molecule type" value="Genomic_DNA"/>
</dbReference>
<evidence type="ECO:0000313" key="2">
    <source>
        <dbReference type="Proteomes" id="UP000736787"/>
    </source>
</evidence>